<feature type="transmembrane region" description="Helical" evidence="2">
    <location>
        <begin position="1613"/>
        <end position="1634"/>
    </location>
</feature>
<dbReference type="RefSeq" id="WP_194412282.1">
    <property type="nucleotide sequence ID" value="NZ_BAABKZ010000001.1"/>
</dbReference>
<feature type="transmembrane region" description="Helical" evidence="2">
    <location>
        <begin position="472"/>
        <end position="490"/>
    </location>
</feature>
<feature type="region of interest" description="Disordered" evidence="1">
    <location>
        <begin position="941"/>
        <end position="968"/>
    </location>
</feature>
<feature type="transmembrane region" description="Helical" evidence="2">
    <location>
        <begin position="665"/>
        <end position="682"/>
    </location>
</feature>
<feature type="transmembrane region" description="Helical" evidence="2">
    <location>
        <begin position="1167"/>
        <end position="1186"/>
    </location>
</feature>
<evidence type="ECO:0008006" key="5">
    <source>
        <dbReference type="Google" id="ProtNLM"/>
    </source>
</evidence>
<dbReference type="PANTHER" id="PTHR45725:SF18">
    <property type="entry name" value="ORC1-LIKE AAA ATPASE DOMAIN-CONTAINING PROTEIN"/>
    <property type="match status" value="1"/>
</dbReference>
<feature type="transmembrane region" description="Helical" evidence="2">
    <location>
        <begin position="1198"/>
        <end position="1215"/>
    </location>
</feature>
<feature type="transmembrane region" description="Helical" evidence="2">
    <location>
        <begin position="1587"/>
        <end position="1606"/>
    </location>
</feature>
<feature type="transmembrane region" description="Helical" evidence="2">
    <location>
        <begin position="749"/>
        <end position="769"/>
    </location>
</feature>
<feature type="transmembrane region" description="Helical" evidence="2">
    <location>
        <begin position="578"/>
        <end position="596"/>
    </location>
</feature>
<feature type="transmembrane region" description="Helical" evidence="2">
    <location>
        <begin position="208"/>
        <end position="233"/>
    </location>
</feature>
<feature type="transmembrane region" description="Helical" evidence="2">
    <location>
        <begin position="1305"/>
        <end position="1322"/>
    </location>
</feature>
<gene>
    <name evidence="3" type="ORF">GCM10025760_03760</name>
</gene>
<feature type="region of interest" description="Disordered" evidence="1">
    <location>
        <begin position="134"/>
        <end position="197"/>
    </location>
</feature>
<feature type="transmembrane region" description="Helical" evidence="2">
    <location>
        <begin position="1559"/>
        <end position="1581"/>
    </location>
</feature>
<feature type="transmembrane region" description="Helical" evidence="2">
    <location>
        <begin position="1000"/>
        <end position="1026"/>
    </location>
</feature>
<feature type="transmembrane region" description="Helical" evidence="2">
    <location>
        <begin position="239"/>
        <end position="256"/>
    </location>
</feature>
<feature type="transmembrane region" description="Helical" evidence="2">
    <location>
        <begin position="1640"/>
        <end position="1657"/>
    </location>
</feature>
<feature type="transmembrane region" description="Helical" evidence="2">
    <location>
        <begin position="1417"/>
        <end position="1437"/>
    </location>
</feature>
<feature type="transmembrane region" description="Helical" evidence="2">
    <location>
        <begin position="1361"/>
        <end position="1380"/>
    </location>
</feature>
<feature type="transmembrane region" description="Helical" evidence="2">
    <location>
        <begin position="977"/>
        <end position="994"/>
    </location>
</feature>
<feature type="transmembrane region" description="Helical" evidence="2">
    <location>
        <begin position="443"/>
        <end position="466"/>
    </location>
</feature>
<feature type="transmembrane region" description="Helical" evidence="2">
    <location>
        <begin position="1392"/>
        <end position="1411"/>
    </location>
</feature>
<feature type="transmembrane region" description="Helical" evidence="2">
    <location>
        <begin position="412"/>
        <end position="431"/>
    </location>
</feature>
<feature type="transmembrane region" description="Helical" evidence="2">
    <location>
        <begin position="844"/>
        <end position="864"/>
    </location>
</feature>
<feature type="compositionally biased region" description="Low complexity" evidence="1">
    <location>
        <begin position="941"/>
        <end position="956"/>
    </location>
</feature>
<feature type="transmembrane region" description="Helical" evidence="2">
    <location>
        <begin position="353"/>
        <end position="373"/>
    </location>
</feature>
<evidence type="ECO:0000256" key="2">
    <source>
        <dbReference type="SAM" id="Phobius"/>
    </source>
</evidence>
<protein>
    <recommendedName>
        <fullName evidence="5">DUF2157 domain-containing protein</fullName>
    </recommendedName>
</protein>
<feature type="transmembrane region" description="Helical" evidence="2">
    <location>
        <begin position="1498"/>
        <end position="1518"/>
    </location>
</feature>
<feature type="transmembrane region" description="Helical" evidence="2">
    <location>
        <begin position="296"/>
        <end position="315"/>
    </location>
</feature>
<feature type="transmembrane region" description="Helical" evidence="2">
    <location>
        <begin position="1669"/>
        <end position="1686"/>
    </location>
</feature>
<feature type="transmembrane region" description="Helical" evidence="2">
    <location>
        <begin position="1745"/>
        <end position="1763"/>
    </location>
</feature>
<feature type="transmembrane region" description="Helical" evidence="2">
    <location>
        <begin position="1137"/>
        <end position="1155"/>
    </location>
</feature>
<feature type="transmembrane region" description="Helical" evidence="2">
    <location>
        <begin position="714"/>
        <end position="737"/>
    </location>
</feature>
<feature type="transmembrane region" description="Helical" evidence="2">
    <location>
        <begin position="1281"/>
        <end position="1299"/>
    </location>
</feature>
<accession>A0ABP9LXD9</accession>
<keyword evidence="4" id="KW-1185">Reference proteome</keyword>
<dbReference type="NCBIfam" id="NF047321">
    <property type="entry name" value="SCO7613_CTERM"/>
    <property type="match status" value="1"/>
</dbReference>
<feature type="transmembrane region" description="Helical" evidence="2">
    <location>
        <begin position="327"/>
        <end position="347"/>
    </location>
</feature>
<evidence type="ECO:0000313" key="4">
    <source>
        <dbReference type="Proteomes" id="UP001501407"/>
    </source>
</evidence>
<evidence type="ECO:0000256" key="1">
    <source>
        <dbReference type="SAM" id="MobiDB-lite"/>
    </source>
</evidence>
<feature type="transmembrane region" description="Helical" evidence="2">
    <location>
        <begin position="502"/>
        <end position="526"/>
    </location>
</feature>
<reference evidence="4" key="1">
    <citation type="journal article" date="2019" name="Int. J. Syst. Evol. Microbiol.">
        <title>The Global Catalogue of Microorganisms (GCM) 10K type strain sequencing project: providing services to taxonomists for standard genome sequencing and annotation.</title>
        <authorList>
            <consortium name="The Broad Institute Genomics Platform"/>
            <consortium name="The Broad Institute Genome Sequencing Center for Infectious Disease"/>
            <person name="Wu L."/>
            <person name="Ma J."/>
        </authorList>
    </citation>
    <scope>NUCLEOTIDE SEQUENCE [LARGE SCALE GENOMIC DNA]</scope>
    <source>
        <strain evidence="4">JCM 18959</strain>
    </source>
</reference>
<feature type="transmembrane region" description="Helical" evidence="2">
    <location>
        <begin position="1444"/>
        <end position="1462"/>
    </location>
</feature>
<dbReference type="EMBL" id="BAABKZ010000001">
    <property type="protein sequence ID" value="GAA5085157.1"/>
    <property type="molecule type" value="Genomic_DNA"/>
</dbReference>
<name>A0ABP9LXD9_9MICO</name>
<dbReference type="CDD" id="cd22541">
    <property type="entry name" value="SP5_N"/>
    <property type="match status" value="1"/>
</dbReference>
<feature type="transmembrane region" description="Helical" evidence="2">
    <location>
        <begin position="1530"/>
        <end position="1547"/>
    </location>
</feature>
<feature type="transmembrane region" description="Helical" evidence="2">
    <location>
        <begin position="1251"/>
        <end position="1269"/>
    </location>
</feature>
<feature type="transmembrane region" description="Helical" evidence="2">
    <location>
        <begin position="819"/>
        <end position="837"/>
    </location>
</feature>
<feature type="transmembrane region" description="Helical" evidence="2">
    <location>
        <begin position="1338"/>
        <end position="1355"/>
    </location>
</feature>
<keyword evidence="2" id="KW-1133">Transmembrane helix</keyword>
<dbReference type="InterPro" id="IPR051425">
    <property type="entry name" value="Formin_Homology"/>
</dbReference>
<keyword evidence="2" id="KW-0812">Transmembrane</keyword>
<feature type="transmembrane region" description="Helical" evidence="2">
    <location>
        <begin position="553"/>
        <end position="571"/>
    </location>
</feature>
<comment type="caution">
    <text evidence="3">The sequence shown here is derived from an EMBL/GenBank/DDBJ whole genome shotgun (WGS) entry which is preliminary data.</text>
</comment>
<keyword evidence="2" id="KW-0472">Membrane</keyword>
<feature type="transmembrane region" description="Helical" evidence="2">
    <location>
        <begin position="1078"/>
        <end position="1096"/>
    </location>
</feature>
<sequence>MTEPLGDTRLWPVSPFDLADAHRCPSCFAAISAATCPVCGFELTDPRAAGVLELGRQIVSVELARQQLMDEIRLTSASSVSLTAVHPAMTDAAIPQLVATGAVVDPAATPAAVASSTAADPAAASELVAQPAGDHTTALPADPETDAAWWSSPTAAPPSDPLRTSARDAGTAPVAPEPMPAWTPAGADPAAPQGVTASAPRRRLTVPVLLLIVGVSLVGVAAVFFLLLAWFVAGIEMRALIIGGITLATVVLASWLRRRDLGATAEAIGVLGVGLLALDAWAVRANDLWGAGSTDAAVYAGVAALAVAVVCRLWARISGLRGPDLAASLALPAGVAFLVGGLVDLPVGEAMTAGFLGAAVGGLAHALPAPWSAARPGAAGTPERLILALAGIGSLIGAAVTAAVATGDAAPVVVWSSVLVAVLGAAHAWAARLRAGVEPLPGAVVIAGVASSAAAAVAGIAGWQLALRLEEPLYTLLIGPVLPVVIAVALDVARARRASGRLLPAALTAAVIAGGSIAGVLVAWLMQARSAVAAGWTLWHTDAFTLPASAPEAPAMSAAAAVAMAGLLFAAPTLRRLVLSDVRAVVVAVLLLAAAARTAVPVVLVGAALLVAVASLVGAARASTHGARDARDPAAADRAGGSSAEDTPQTEATARRAPELRAVSLEGWSIAGTIAVITAFAAGTATPWLWLVGVALAAGYPVVLRAVRRADGPLAVVLALAPVGVGVVAAIIAPAALGAATGLSGSGPAVALVLLQWVALATLAAAAFLRIDGASRVGLAVAGYALTTLTLVWTLVAAADDVATDAATTALVAAVGEPVLGLVRGLALLALLVLVSISRTLLRGHAAAAAALLVAPAIASLAHTALDMAGASDESWATLVLAAGPVLVTLATAALAMLASPTAPASPASPTATASSAAPAPSAPSAASGAAAAPTAPASPATPAFAAAAPPTADPATPTPIPGPAAPTLTPLRARTAADLGALLTGLCIVWGIAPDLVWALLALVAVACGAASVTRGWAAPAAIDPADDRFATRRSGVPVGAALRRLLVWPAAVAACAAWWSFLGAGTPDAGFTLESYAIPVTAAMAGFAVVLARLRRRAEASVAIGAALTVGLVWPAATTWGAAGMFGLTSAADEPLFSTVVALVAAGMCLLLAAPPLRGIRPPAVVGSAVALLAVGLVTVHLAIAWTPGAWPWQTAWLALLVAVAYGAGVGFAGARPERMSSHGYAVGLPPIALGVASFMVLGAVGHGAVVAIALAVLLAAHLASAGIGRVPFARATRWTALTGALAVAAVSVLAGGTREIEFATLPVAAACGLGAVLAVRRRRRAGSDWSAGEQYVWCAALVLATVPSLLVSAEPARVWLLIGIALIAAVAISLTPIPDAWRVRVPSALILAGAALAMGVRVLVDPWFELGDAAAATAAAGAVVVAVSLTATAVTFAEARVAAGLAAVAAVLLAATTLLRGGDDAAATAVTVAIAGAAAVAGASALGLRRWATLGAVLAVGGLVVVATGCGVRFAAVAGDRGFEADLWVTAAAGIAVAVAVAAMRATTSRRVDITVGTGLAVAAVLVAAAELILLGTGTGLDEVRTATTMTVLTAATYVGSVWRDRLGAAPAIIAALAAAVFGVLAFFAFGVDPVELVTVPAALGGIAYGARTLRRRPQSRTWPALGPWLALLLLPSLLYDFFDDAELWRIVALGVVAVGLVVVGAVFALQAPLVLGSAVVLVHGVAQLWPWISTSYIDVPWWLWLGIGGAVLILIAARYERRVQQLRKAITAVTSLR</sequence>
<dbReference type="PANTHER" id="PTHR45725">
    <property type="entry name" value="FORMIN HOMOLOGY 2 FAMILY MEMBER"/>
    <property type="match status" value="1"/>
</dbReference>
<evidence type="ECO:0000313" key="3">
    <source>
        <dbReference type="EMBL" id="GAA5085157.1"/>
    </source>
</evidence>
<feature type="transmembrane region" description="Helical" evidence="2">
    <location>
        <begin position="1103"/>
        <end position="1125"/>
    </location>
</feature>
<feature type="transmembrane region" description="Helical" evidence="2">
    <location>
        <begin position="385"/>
        <end position="406"/>
    </location>
</feature>
<dbReference type="Proteomes" id="UP001501407">
    <property type="component" value="Unassembled WGS sequence"/>
</dbReference>
<feature type="transmembrane region" description="Helical" evidence="2">
    <location>
        <begin position="1692"/>
        <end position="1712"/>
    </location>
</feature>
<feature type="region of interest" description="Disordered" evidence="1">
    <location>
        <begin position="628"/>
        <end position="655"/>
    </location>
</feature>
<feature type="transmembrane region" description="Helical" evidence="2">
    <location>
        <begin position="1227"/>
        <end position="1245"/>
    </location>
</feature>
<proteinExistence type="predicted"/>
<feature type="transmembrane region" description="Helical" evidence="2">
    <location>
        <begin position="876"/>
        <end position="899"/>
    </location>
</feature>
<dbReference type="InterPro" id="IPR058062">
    <property type="entry name" value="SCO7613_C"/>
</dbReference>
<feature type="transmembrane region" description="Helical" evidence="2">
    <location>
        <begin position="1717"/>
        <end position="1733"/>
    </location>
</feature>
<feature type="transmembrane region" description="Helical" evidence="2">
    <location>
        <begin position="263"/>
        <end position="284"/>
    </location>
</feature>
<feature type="transmembrane region" description="Helical" evidence="2">
    <location>
        <begin position="1047"/>
        <end position="1066"/>
    </location>
</feature>
<feature type="transmembrane region" description="Helical" evidence="2">
    <location>
        <begin position="1468"/>
        <end position="1491"/>
    </location>
</feature>
<feature type="transmembrane region" description="Helical" evidence="2">
    <location>
        <begin position="781"/>
        <end position="799"/>
    </location>
</feature>
<feature type="transmembrane region" description="Helical" evidence="2">
    <location>
        <begin position="688"/>
        <end position="707"/>
    </location>
</feature>
<feature type="transmembrane region" description="Helical" evidence="2">
    <location>
        <begin position="602"/>
        <end position="622"/>
    </location>
</feature>
<organism evidence="3 4">
    <name type="scientific">Microbacterium yannicii</name>
    <dbReference type="NCBI Taxonomy" id="671622"/>
    <lineage>
        <taxon>Bacteria</taxon>
        <taxon>Bacillati</taxon>
        <taxon>Actinomycetota</taxon>
        <taxon>Actinomycetes</taxon>
        <taxon>Micrococcales</taxon>
        <taxon>Microbacteriaceae</taxon>
        <taxon>Microbacterium</taxon>
    </lineage>
</organism>